<keyword evidence="2" id="KW-0333">Golgi apparatus</keyword>
<dbReference type="InterPro" id="IPR038261">
    <property type="entry name" value="GPP34-like_sf"/>
</dbReference>
<comment type="subcellular location">
    <subcellularLocation>
        <location evidence="1">Golgi apparatus membrane</location>
        <topology evidence="1">Peripheral membrane protein</topology>
        <orientation evidence="1">Cytoplasmic side</orientation>
    </subcellularLocation>
</comment>
<keyword evidence="4" id="KW-0472">Membrane</keyword>
<evidence type="ECO:0000256" key="2">
    <source>
        <dbReference type="ARBA" id="ARBA00023034"/>
    </source>
</evidence>
<dbReference type="RefSeq" id="WP_105867699.1">
    <property type="nucleotide sequence ID" value="NZ_PVLV01000073.1"/>
</dbReference>
<keyword evidence="3" id="KW-0446">Lipid-binding</keyword>
<proteinExistence type="predicted"/>
<accession>A0A2S9Q0R9</accession>
<evidence type="ECO:0008006" key="7">
    <source>
        <dbReference type="Google" id="ProtNLM"/>
    </source>
</evidence>
<name>A0A2S9Q0R9_9ACTN</name>
<dbReference type="Proteomes" id="UP000239322">
    <property type="component" value="Unassembled WGS sequence"/>
</dbReference>
<dbReference type="Gene3D" id="1.10.3630.10">
    <property type="entry name" value="yeast vps74-n-term truncation variant domain like"/>
    <property type="match status" value="1"/>
</dbReference>
<keyword evidence="6" id="KW-1185">Reference proteome</keyword>
<evidence type="ECO:0000313" key="5">
    <source>
        <dbReference type="EMBL" id="PRH80203.1"/>
    </source>
</evidence>
<dbReference type="Pfam" id="PF05719">
    <property type="entry name" value="GPP34"/>
    <property type="match status" value="1"/>
</dbReference>
<dbReference type="EMBL" id="PVLV01000073">
    <property type="protein sequence ID" value="PRH80203.1"/>
    <property type="molecule type" value="Genomic_DNA"/>
</dbReference>
<dbReference type="GO" id="GO:0070273">
    <property type="term" value="F:phosphatidylinositol-4-phosphate binding"/>
    <property type="evidence" value="ECO:0007669"/>
    <property type="project" value="InterPro"/>
</dbReference>
<organism evidence="5 6">
    <name type="scientific">Streptomyces solincola</name>
    <dbReference type="NCBI Taxonomy" id="2100817"/>
    <lineage>
        <taxon>Bacteria</taxon>
        <taxon>Bacillati</taxon>
        <taxon>Actinomycetota</taxon>
        <taxon>Actinomycetes</taxon>
        <taxon>Kitasatosporales</taxon>
        <taxon>Streptomycetaceae</taxon>
        <taxon>Streptomyces</taxon>
    </lineage>
</organism>
<sequence length="219" mass="23272">MAVTLGEEITLLSLDDESGVARERSSASWAVAGGALLELAMAGRVAVADGRLTVVDASPTGTALLDERLRGLAEWTRGKEPRRVTDWLTKDHSKAVAATVAALCERGLVAEERGRVLGVFPVRRYPEVDGSVERELRARLTSVLYGAEPDARTGGLIALLHAAKLHRLAFPDVPRVRAESRMAQVAEGQWAGDGVREAIRNMQAAMAAVTAATVAAVVI</sequence>
<evidence type="ECO:0000256" key="4">
    <source>
        <dbReference type="ARBA" id="ARBA00023136"/>
    </source>
</evidence>
<gene>
    <name evidence="5" type="ORF">C6N75_05465</name>
</gene>
<dbReference type="AlphaFoldDB" id="A0A2S9Q0R9"/>
<dbReference type="GO" id="GO:0005737">
    <property type="term" value="C:cytoplasm"/>
    <property type="evidence" value="ECO:0007669"/>
    <property type="project" value="UniProtKB-ARBA"/>
</dbReference>
<dbReference type="OrthoDB" id="4962633at2"/>
<comment type="caution">
    <text evidence="5">The sequence shown here is derived from an EMBL/GenBank/DDBJ whole genome shotgun (WGS) entry which is preliminary data.</text>
</comment>
<dbReference type="GO" id="GO:0012505">
    <property type="term" value="C:endomembrane system"/>
    <property type="evidence" value="ECO:0007669"/>
    <property type="project" value="UniProtKB-ARBA"/>
</dbReference>
<protein>
    <recommendedName>
        <fullName evidence="7">GPP34 family phosphoprotein</fullName>
    </recommendedName>
</protein>
<dbReference type="InterPro" id="IPR008628">
    <property type="entry name" value="GPP34-like"/>
</dbReference>
<reference evidence="5 6" key="1">
    <citation type="submission" date="2018-03" db="EMBL/GenBank/DDBJ databases">
        <title>Novel Streptomyces sp. from soil.</title>
        <authorList>
            <person name="Tan G.Y.A."/>
            <person name="Lee Z.Y."/>
        </authorList>
    </citation>
    <scope>NUCLEOTIDE SEQUENCE [LARGE SCALE GENOMIC DNA]</scope>
    <source>
        <strain evidence="5 6">ST5x</strain>
    </source>
</reference>
<evidence type="ECO:0000313" key="6">
    <source>
        <dbReference type="Proteomes" id="UP000239322"/>
    </source>
</evidence>
<evidence type="ECO:0000256" key="1">
    <source>
        <dbReference type="ARBA" id="ARBA00004255"/>
    </source>
</evidence>
<evidence type="ECO:0000256" key="3">
    <source>
        <dbReference type="ARBA" id="ARBA00023121"/>
    </source>
</evidence>